<feature type="compositionally biased region" description="Basic and acidic residues" evidence="1">
    <location>
        <begin position="39"/>
        <end position="51"/>
    </location>
</feature>
<accession>A0A3Q7PKQ4</accession>
<name>A0A3Q7PKQ4_CALUR</name>
<feature type="region of interest" description="Disordered" evidence="1">
    <location>
        <begin position="32"/>
        <end position="95"/>
    </location>
</feature>
<protein>
    <submittedName>
        <fullName evidence="3">Uncharacterized protein LOC112826617</fullName>
    </submittedName>
</protein>
<evidence type="ECO:0000256" key="1">
    <source>
        <dbReference type="SAM" id="MobiDB-lite"/>
    </source>
</evidence>
<dbReference type="InParanoid" id="A0A3Q7PKQ4"/>
<feature type="region of interest" description="Disordered" evidence="1">
    <location>
        <begin position="162"/>
        <end position="210"/>
    </location>
</feature>
<evidence type="ECO:0000313" key="2">
    <source>
        <dbReference type="Proteomes" id="UP000286641"/>
    </source>
</evidence>
<reference key="1">
    <citation type="submission" date="2019-01" db="UniProtKB">
        <authorList>
            <consortium name="RefSeq"/>
        </authorList>
    </citation>
    <scope>IDENTIFICATION</scope>
</reference>
<sequence length="210" mass="21958">MLCARAVTGMDSQISGAAQDACAHVEAANRVPPSCQRSWDAERRRRREIAEGRGAGGGWGIPEEPADRESGRARTAPGPPRHNLPKPDKLRSAPWKKESARRFQLGCSSASVGPACASSASGVWVPSVAPVLLQRPAPATERAAGVLRTNGEQEKSRPLFPLILQPSGWSPQSTDVPGPWAHADRSGAGAPFAPGPGWGAAIATAWTPGP</sequence>
<organism evidence="2 3">
    <name type="scientific">Callorhinus ursinus</name>
    <name type="common">Northern fur seal</name>
    <dbReference type="NCBI Taxonomy" id="34884"/>
    <lineage>
        <taxon>Eukaryota</taxon>
        <taxon>Metazoa</taxon>
        <taxon>Chordata</taxon>
        <taxon>Craniata</taxon>
        <taxon>Vertebrata</taxon>
        <taxon>Euteleostomi</taxon>
        <taxon>Mammalia</taxon>
        <taxon>Eutheria</taxon>
        <taxon>Laurasiatheria</taxon>
        <taxon>Carnivora</taxon>
        <taxon>Caniformia</taxon>
        <taxon>Pinnipedia</taxon>
        <taxon>Otariidae</taxon>
        <taxon>Callorhinus</taxon>
    </lineage>
</organism>
<dbReference type="AlphaFoldDB" id="A0A3Q7PKQ4"/>
<dbReference type="RefSeq" id="XP_025730582.1">
    <property type="nucleotide sequence ID" value="XM_025874797.1"/>
</dbReference>
<keyword evidence="2" id="KW-1185">Reference proteome</keyword>
<reference evidence="3" key="2">
    <citation type="submission" date="2025-08" db="UniProtKB">
        <authorList>
            <consortium name="RefSeq"/>
        </authorList>
    </citation>
    <scope>IDENTIFICATION</scope>
    <source>
        <tissue evidence="3">Blood</tissue>
    </source>
</reference>
<proteinExistence type="predicted"/>
<dbReference type="Proteomes" id="UP000286641">
    <property type="component" value="Unplaced"/>
</dbReference>
<feature type="compositionally biased region" description="Low complexity" evidence="1">
    <location>
        <begin position="199"/>
        <end position="210"/>
    </location>
</feature>
<gene>
    <name evidence="3" type="primary">LOC112826617</name>
</gene>
<evidence type="ECO:0000313" key="3">
    <source>
        <dbReference type="RefSeq" id="XP_025730582.1"/>
    </source>
</evidence>
<feature type="compositionally biased region" description="Basic and acidic residues" evidence="1">
    <location>
        <begin position="85"/>
        <end position="95"/>
    </location>
</feature>